<name>A0A813DAE2_POLGL</name>
<sequence>ASASKWRELEDIWALLEDGLALIGDAGQAVTRTVRRWRQAAAAAAALRVKQFGEQVNALTSKVSDALASEDAGPSQGQNAVEKLTAVEKPPMSNSLASPAPPPKEAKEEVADTAGVEFERSPAVVVSEASSQAAGFQRGHQVKKAPGGTAVADSGATSSSSSSSSAPPPGPPLAWDELGLAEPKHSGPLQHARLLLLLASQQTELKVDKRSLAAQWLLVHHTAP</sequence>
<proteinExistence type="predicted"/>
<accession>A0A813DAE2</accession>
<keyword evidence="3" id="KW-1185">Reference proteome</keyword>
<evidence type="ECO:0000313" key="2">
    <source>
        <dbReference type="EMBL" id="CAE8582575.1"/>
    </source>
</evidence>
<feature type="region of interest" description="Disordered" evidence="1">
    <location>
        <begin position="87"/>
        <end position="113"/>
    </location>
</feature>
<evidence type="ECO:0000256" key="1">
    <source>
        <dbReference type="SAM" id="MobiDB-lite"/>
    </source>
</evidence>
<dbReference type="EMBL" id="CAJNNV010000423">
    <property type="protein sequence ID" value="CAE8582575.1"/>
    <property type="molecule type" value="Genomic_DNA"/>
</dbReference>
<gene>
    <name evidence="2" type="ORF">PGLA1383_LOCUS1570</name>
</gene>
<dbReference type="Proteomes" id="UP000654075">
    <property type="component" value="Unassembled WGS sequence"/>
</dbReference>
<protein>
    <submittedName>
        <fullName evidence="2">Uncharacterized protein</fullName>
    </submittedName>
</protein>
<organism evidence="2 3">
    <name type="scientific">Polarella glacialis</name>
    <name type="common">Dinoflagellate</name>
    <dbReference type="NCBI Taxonomy" id="89957"/>
    <lineage>
        <taxon>Eukaryota</taxon>
        <taxon>Sar</taxon>
        <taxon>Alveolata</taxon>
        <taxon>Dinophyceae</taxon>
        <taxon>Suessiales</taxon>
        <taxon>Suessiaceae</taxon>
        <taxon>Polarella</taxon>
    </lineage>
</organism>
<reference evidence="2" key="1">
    <citation type="submission" date="2021-02" db="EMBL/GenBank/DDBJ databases">
        <authorList>
            <person name="Dougan E. K."/>
            <person name="Rhodes N."/>
            <person name="Thang M."/>
            <person name="Chan C."/>
        </authorList>
    </citation>
    <scope>NUCLEOTIDE SEQUENCE</scope>
</reference>
<feature type="compositionally biased region" description="Low complexity" evidence="1">
    <location>
        <begin position="147"/>
        <end position="165"/>
    </location>
</feature>
<dbReference type="AlphaFoldDB" id="A0A813DAE2"/>
<feature type="non-terminal residue" evidence="2">
    <location>
        <position position="1"/>
    </location>
</feature>
<evidence type="ECO:0000313" key="3">
    <source>
        <dbReference type="Proteomes" id="UP000654075"/>
    </source>
</evidence>
<comment type="caution">
    <text evidence="2">The sequence shown here is derived from an EMBL/GenBank/DDBJ whole genome shotgun (WGS) entry which is preliminary data.</text>
</comment>
<feature type="region of interest" description="Disordered" evidence="1">
    <location>
        <begin position="127"/>
        <end position="185"/>
    </location>
</feature>
<feature type="non-terminal residue" evidence="2">
    <location>
        <position position="224"/>
    </location>
</feature>